<evidence type="ECO:0000313" key="2">
    <source>
        <dbReference type="EMBL" id="MCM2372078.1"/>
    </source>
</evidence>
<keyword evidence="1" id="KW-0812">Transmembrane</keyword>
<evidence type="ECO:0000313" key="3">
    <source>
        <dbReference type="Proteomes" id="UP001202961"/>
    </source>
</evidence>
<keyword evidence="3" id="KW-1185">Reference proteome</keyword>
<evidence type="ECO:0000256" key="1">
    <source>
        <dbReference type="SAM" id="Phobius"/>
    </source>
</evidence>
<dbReference type="RefSeq" id="WP_250929703.1">
    <property type="nucleotide sequence ID" value="NZ_JAMQBK010000039.1"/>
</dbReference>
<organism evidence="2 3">
    <name type="scientific">Aporhodopirellula aestuarii</name>
    <dbReference type="NCBI Taxonomy" id="2950107"/>
    <lineage>
        <taxon>Bacteria</taxon>
        <taxon>Pseudomonadati</taxon>
        <taxon>Planctomycetota</taxon>
        <taxon>Planctomycetia</taxon>
        <taxon>Pirellulales</taxon>
        <taxon>Pirellulaceae</taxon>
        <taxon>Aporhodopirellula</taxon>
    </lineage>
</organism>
<sequence>MTQIHVQRKCAVDAPDKKRSRFWEFCENFGFAVIVLTFAVVIAMLLQQAGVTLEPVHPR</sequence>
<dbReference type="Proteomes" id="UP001202961">
    <property type="component" value="Unassembled WGS sequence"/>
</dbReference>
<feature type="transmembrane region" description="Helical" evidence="1">
    <location>
        <begin position="25"/>
        <end position="46"/>
    </location>
</feature>
<keyword evidence="1" id="KW-0472">Membrane</keyword>
<gene>
    <name evidence="2" type="ORF">NB063_15845</name>
</gene>
<keyword evidence="1" id="KW-1133">Transmembrane helix</keyword>
<proteinExistence type="predicted"/>
<reference evidence="2 3" key="1">
    <citation type="journal article" date="2022" name="Syst. Appl. Microbiol.">
        <title>Rhodopirellula aestuarii sp. nov., a novel member of the genus Rhodopirellula isolated from brackish sediments collected in the Tagus River estuary, Portugal.</title>
        <authorList>
            <person name="Vitorino I.R."/>
            <person name="Klimek D."/>
            <person name="Calusinska M."/>
            <person name="Lobo-da-Cunha A."/>
            <person name="Vasconcelos V."/>
            <person name="Lage O.M."/>
        </authorList>
    </citation>
    <scope>NUCLEOTIDE SEQUENCE [LARGE SCALE GENOMIC DNA]</scope>
    <source>
        <strain evidence="2 3">ICT_H3.1</strain>
    </source>
</reference>
<comment type="caution">
    <text evidence="2">The sequence shown here is derived from an EMBL/GenBank/DDBJ whole genome shotgun (WGS) entry which is preliminary data.</text>
</comment>
<dbReference type="EMBL" id="JAMQBK010000039">
    <property type="protein sequence ID" value="MCM2372078.1"/>
    <property type="molecule type" value="Genomic_DNA"/>
</dbReference>
<name>A0ABT0U597_9BACT</name>
<accession>A0ABT0U597</accession>
<protein>
    <submittedName>
        <fullName evidence="2">Uncharacterized protein</fullName>
    </submittedName>
</protein>